<keyword evidence="2" id="KW-1185">Reference proteome</keyword>
<dbReference type="RefSeq" id="WP_252836708.1">
    <property type="nucleotide sequence ID" value="NZ_CP099587.1"/>
</dbReference>
<dbReference type="Proteomes" id="UP001056386">
    <property type="component" value="Chromosome 1"/>
</dbReference>
<gene>
    <name evidence="1" type="ORF">NFI99_23845</name>
</gene>
<protein>
    <recommendedName>
        <fullName evidence="3">DUF551 domain-containing protein</fullName>
    </recommendedName>
</protein>
<organism evidence="1 2">
    <name type="scientific">Burkholderia glumae</name>
    <name type="common">Pseudomonas glumae</name>
    <dbReference type="NCBI Taxonomy" id="337"/>
    <lineage>
        <taxon>Bacteria</taxon>
        <taxon>Pseudomonadati</taxon>
        <taxon>Pseudomonadota</taxon>
        <taxon>Betaproteobacteria</taxon>
        <taxon>Burkholderiales</taxon>
        <taxon>Burkholderiaceae</taxon>
        <taxon>Burkholderia</taxon>
    </lineage>
</organism>
<sequence length="153" mass="17072">MSDKLSDEQLLKIWKCANGTHPDLGIFTRMVIDYGRAVLAAASPAPAIPAVHWQPIETAPKETELLGWREDCGVLLIMHTSFDRWASEAECDDIDEETLFQKDWFGTALPGIMDRLEREQVPTHWMPLPVDPTDDALKAAPAISESEDAVKDT</sequence>
<evidence type="ECO:0000313" key="2">
    <source>
        <dbReference type="Proteomes" id="UP001056386"/>
    </source>
</evidence>
<proteinExistence type="predicted"/>
<evidence type="ECO:0000313" key="1">
    <source>
        <dbReference type="EMBL" id="USS44663.1"/>
    </source>
</evidence>
<accession>A0ABY5BCS6</accession>
<name>A0ABY5BCS6_BURGL</name>
<evidence type="ECO:0008006" key="3">
    <source>
        <dbReference type="Google" id="ProtNLM"/>
    </source>
</evidence>
<dbReference type="EMBL" id="CP099587">
    <property type="protein sequence ID" value="USS44663.1"/>
    <property type="molecule type" value="Genomic_DNA"/>
</dbReference>
<reference evidence="1" key="1">
    <citation type="submission" date="2022-06" db="EMBL/GenBank/DDBJ databases">
        <title>Draft genome sequence of Burkholderia glumae strain GR20004 isolated from rice panicle showing bacterial panicle blight.</title>
        <authorList>
            <person name="Choi S.Y."/>
            <person name="Lee Y.H."/>
        </authorList>
    </citation>
    <scope>NUCLEOTIDE SEQUENCE</scope>
    <source>
        <strain evidence="1">GR20004</strain>
    </source>
</reference>